<comment type="caution">
    <text evidence="3">The sequence shown here is derived from an EMBL/GenBank/DDBJ whole genome shotgun (WGS) entry which is preliminary data.</text>
</comment>
<dbReference type="CDD" id="cd00067">
    <property type="entry name" value="GAL4"/>
    <property type="match status" value="1"/>
</dbReference>
<reference evidence="3 4" key="1">
    <citation type="journal article" date="2018" name="G3 (Bethesda)">
        <title>Phylogenetic and Phylogenomic Definition of Rhizopus Species.</title>
        <authorList>
            <person name="Gryganskyi A.P."/>
            <person name="Golan J."/>
            <person name="Dolatabadi S."/>
            <person name="Mondo S."/>
            <person name="Robb S."/>
            <person name="Idnurm A."/>
            <person name="Muszewska A."/>
            <person name="Steczkiewicz K."/>
            <person name="Masonjones S."/>
            <person name="Liao H.L."/>
            <person name="Gajdeczka M.T."/>
            <person name="Anike F."/>
            <person name="Vuek A."/>
            <person name="Anishchenko I.M."/>
            <person name="Voigt K."/>
            <person name="de Hoog G.S."/>
            <person name="Smith M.E."/>
            <person name="Heitman J."/>
            <person name="Vilgalys R."/>
            <person name="Stajich J.E."/>
        </authorList>
    </citation>
    <scope>NUCLEOTIDE SEQUENCE [LARGE SCALE GENOMIC DNA]</scope>
    <source>
        <strain evidence="3 4">CBS 357.93</strain>
    </source>
</reference>
<dbReference type="InterPro" id="IPR036864">
    <property type="entry name" value="Zn2-C6_fun-type_DNA-bd_sf"/>
</dbReference>
<evidence type="ECO:0000313" key="3">
    <source>
        <dbReference type="EMBL" id="RCH86376.1"/>
    </source>
</evidence>
<dbReference type="PROSITE" id="PS50048">
    <property type="entry name" value="ZN2_CY6_FUNGAL_2"/>
    <property type="match status" value="1"/>
</dbReference>
<evidence type="ECO:0000256" key="1">
    <source>
        <dbReference type="SAM" id="MobiDB-lite"/>
    </source>
</evidence>
<sequence length="158" mass="18182">MSASVVKQSVANKDIQPRQKRFKVGKACFTCREKKIKCDGVQPCMQVKWTNYRINLKRPCTFSKDGMLDNSDHIADEEEKSDHVKKKIKTKNSNSNHSNHKKQKTVDILDKLANLLPGEGKEGKWEIDDGHLKLRGHYFCCNNPAETTHDRIEMPDRT</sequence>
<feature type="non-terminal residue" evidence="3">
    <location>
        <position position="158"/>
    </location>
</feature>
<name>A0A367J8Y7_RHIAZ</name>
<dbReference type="Proteomes" id="UP000252139">
    <property type="component" value="Unassembled WGS sequence"/>
</dbReference>
<dbReference type="Pfam" id="PF00172">
    <property type="entry name" value="Zn_clus"/>
    <property type="match status" value="1"/>
</dbReference>
<dbReference type="AlphaFoldDB" id="A0A367J8Y7"/>
<keyword evidence="4" id="KW-1185">Reference proteome</keyword>
<evidence type="ECO:0000313" key="4">
    <source>
        <dbReference type="Proteomes" id="UP000252139"/>
    </source>
</evidence>
<gene>
    <name evidence="3" type="ORF">CU097_000799</name>
</gene>
<dbReference type="STRING" id="86630.A0A367J8Y7"/>
<dbReference type="OrthoDB" id="39175at2759"/>
<feature type="domain" description="Zn(2)-C6 fungal-type" evidence="2">
    <location>
        <begin position="27"/>
        <end position="62"/>
    </location>
</feature>
<accession>A0A367J8Y7</accession>
<dbReference type="SUPFAM" id="SSF57701">
    <property type="entry name" value="Zn2/Cys6 DNA-binding domain"/>
    <property type="match status" value="1"/>
</dbReference>
<feature type="region of interest" description="Disordered" evidence="1">
    <location>
        <begin position="74"/>
        <end position="104"/>
    </location>
</feature>
<proteinExistence type="predicted"/>
<protein>
    <recommendedName>
        <fullName evidence="2">Zn(2)-C6 fungal-type domain-containing protein</fullName>
    </recommendedName>
</protein>
<organism evidence="3 4">
    <name type="scientific">Rhizopus azygosporus</name>
    <name type="common">Rhizopus microsporus var. azygosporus</name>
    <dbReference type="NCBI Taxonomy" id="86630"/>
    <lineage>
        <taxon>Eukaryota</taxon>
        <taxon>Fungi</taxon>
        <taxon>Fungi incertae sedis</taxon>
        <taxon>Mucoromycota</taxon>
        <taxon>Mucoromycotina</taxon>
        <taxon>Mucoromycetes</taxon>
        <taxon>Mucorales</taxon>
        <taxon>Mucorineae</taxon>
        <taxon>Rhizopodaceae</taxon>
        <taxon>Rhizopus</taxon>
    </lineage>
</organism>
<dbReference type="GO" id="GO:0000981">
    <property type="term" value="F:DNA-binding transcription factor activity, RNA polymerase II-specific"/>
    <property type="evidence" value="ECO:0007669"/>
    <property type="project" value="InterPro"/>
</dbReference>
<dbReference type="Gene3D" id="4.10.240.10">
    <property type="entry name" value="Zn(2)-C6 fungal-type DNA-binding domain"/>
    <property type="match status" value="1"/>
</dbReference>
<evidence type="ECO:0000259" key="2">
    <source>
        <dbReference type="PROSITE" id="PS50048"/>
    </source>
</evidence>
<dbReference type="GO" id="GO:0008270">
    <property type="term" value="F:zinc ion binding"/>
    <property type="evidence" value="ECO:0007669"/>
    <property type="project" value="InterPro"/>
</dbReference>
<dbReference type="InterPro" id="IPR001138">
    <property type="entry name" value="Zn2Cys6_DnaBD"/>
</dbReference>
<dbReference type="EMBL" id="PJQL01001881">
    <property type="protein sequence ID" value="RCH86376.1"/>
    <property type="molecule type" value="Genomic_DNA"/>
</dbReference>